<protein>
    <submittedName>
        <fullName evidence="2">TPX2 (Targeting protein for Xklp2) protein family</fullName>
    </submittedName>
</protein>
<dbReference type="AlphaFoldDB" id="K7TJ19"/>
<reference evidence="2" key="1">
    <citation type="submission" date="2015-12" db="EMBL/GenBank/DDBJ databases">
        <title>Update maize B73 reference genome by single molecule sequencing technologies.</title>
        <authorList>
            <consortium name="Maize Genome Sequencing Project"/>
            <person name="Ware D."/>
        </authorList>
    </citation>
    <scope>NUCLEOTIDE SEQUENCE</scope>
    <source>
        <tissue evidence="2">Seedling</tissue>
    </source>
</reference>
<sequence length="102" mass="11328">MVLNHGSVSFGRSAAESLSWGKKALTKLRAPGLVTQKKAFFEEYYKRSRHLKAQERLHQTGATMEENNNNQADELPPAMSADLVANAPQQKRMVQGSGKSNR</sequence>
<gene>
    <name evidence="2" type="ORF">ZEAMMB73_Zm00001d024922</name>
</gene>
<dbReference type="PANTHER" id="PTHR47067:SF5">
    <property type="entry name" value="OS02G0558600 PROTEIN"/>
    <property type="match status" value="1"/>
</dbReference>
<feature type="region of interest" description="Disordered" evidence="1">
    <location>
        <begin position="56"/>
        <end position="102"/>
    </location>
</feature>
<name>K7TJ19_MAIZE</name>
<proteinExistence type="predicted"/>
<evidence type="ECO:0000256" key="1">
    <source>
        <dbReference type="SAM" id="MobiDB-lite"/>
    </source>
</evidence>
<dbReference type="InterPro" id="IPR044216">
    <property type="entry name" value="WDL7"/>
</dbReference>
<feature type="compositionally biased region" description="Polar residues" evidence="1">
    <location>
        <begin position="60"/>
        <end position="72"/>
    </location>
</feature>
<dbReference type="PaxDb" id="4577-AC208625.3_FGP004"/>
<dbReference type="PANTHER" id="PTHR47067">
    <property type="entry name" value="TPX2 (TARGETING PROTEIN FOR XKLP2) PROTEIN FAMILY-RELATED"/>
    <property type="match status" value="1"/>
</dbReference>
<organism evidence="2">
    <name type="scientific">Zea mays</name>
    <name type="common">Maize</name>
    <dbReference type="NCBI Taxonomy" id="4577"/>
    <lineage>
        <taxon>Eukaryota</taxon>
        <taxon>Viridiplantae</taxon>
        <taxon>Streptophyta</taxon>
        <taxon>Embryophyta</taxon>
        <taxon>Tracheophyta</taxon>
        <taxon>Spermatophyta</taxon>
        <taxon>Magnoliopsida</taxon>
        <taxon>Liliopsida</taxon>
        <taxon>Poales</taxon>
        <taxon>Poaceae</taxon>
        <taxon>PACMAD clade</taxon>
        <taxon>Panicoideae</taxon>
        <taxon>Andropogonodae</taxon>
        <taxon>Andropogoneae</taxon>
        <taxon>Tripsacinae</taxon>
        <taxon>Zea</taxon>
    </lineage>
</organism>
<evidence type="ECO:0000313" key="2">
    <source>
        <dbReference type="EMBL" id="AQK42326.1"/>
    </source>
</evidence>
<dbReference type="InParanoid" id="K7TJ19"/>
<dbReference type="HOGENOM" id="CLU_2281524_0_0_1"/>
<accession>K7TJ19</accession>
<dbReference type="EMBL" id="CM000786">
    <property type="protein sequence ID" value="AQK42326.1"/>
    <property type="molecule type" value="Genomic_DNA"/>
</dbReference>
<dbReference type="ExpressionAtlas" id="K7TJ19">
    <property type="expression patterns" value="baseline and differential"/>
</dbReference>